<comment type="caution">
    <text evidence="1">The sequence shown here is derived from an EMBL/GenBank/DDBJ whole genome shotgun (WGS) entry which is preliminary data.</text>
</comment>
<sequence>MLKKVEEHEEKNSVVSPVSINAVLNMVAAGSKGATLDHFFALLGSKTVKEINSESAKMMAVAADVGLNSANKGTEDNDDIGPVLAMVNGAWFDRRFPLKPSYDEKILKGIFNCEAKTVHFATQAEQVREEINAWAEAASRGLIKDFLKPGSPESGAALVLINGLYFKGNWDCEYKFDLDLTEKRDFYLLNGDTVSVPFMTSYRASHYCESFDGFNFQDERDGLPDLLKKHISNPGKYFNLSPVELDKFWIPKFKFSYGFNVLKAMQDMGTPLSFLTDPEDLSDMMHVPEDVDVFEPKMIQKAFIEIDEKGTEAAAITEFEDLMGFSMYYKPKRLISFVADHPFVFMLKEAKSGLDFFTGAVLDPSQSD</sequence>
<proteinExistence type="predicted"/>
<reference evidence="1" key="1">
    <citation type="submission" date="2022-02" db="EMBL/GenBank/DDBJ databases">
        <title>Plant Genome Project.</title>
        <authorList>
            <person name="Zhang R.-G."/>
        </authorList>
    </citation>
    <scope>NUCLEOTIDE SEQUENCE</scope>
    <source>
        <strain evidence="1">AT1</strain>
    </source>
</reference>
<protein>
    <submittedName>
        <fullName evidence="1">Uncharacterized protein</fullName>
    </submittedName>
</protein>
<dbReference type="Proteomes" id="UP001062846">
    <property type="component" value="Chromosome 7"/>
</dbReference>
<dbReference type="EMBL" id="CM046394">
    <property type="protein sequence ID" value="KAI8546144.1"/>
    <property type="molecule type" value="Genomic_DNA"/>
</dbReference>
<accession>A0ACC0MZY9</accession>
<evidence type="ECO:0000313" key="2">
    <source>
        <dbReference type="Proteomes" id="UP001062846"/>
    </source>
</evidence>
<evidence type="ECO:0000313" key="1">
    <source>
        <dbReference type="EMBL" id="KAI8546144.1"/>
    </source>
</evidence>
<keyword evidence="2" id="KW-1185">Reference proteome</keyword>
<organism evidence="1 2">
    <name type="scientific">Rhododendron molle</name>
    <name type="common">Chinese azalea</name>
    <name type="synonym">Azalea mollis</name>
    <dbReference type="NCBI Taxonomy" id="49168"/>
    <lineage>
        <taxon>Eukaryota</taxon>
        <taxon>Viridiplantae</taxon>
        <taxon>Streptophyta</taxon>
        <taxon>Embryophyta</taxon>
        <taxon>Tracheophyta</taxon>
        <taxon>Spermatophyta</taxon>
        <taxon>Magnoliopsida</taxon>
        <taxon>eudicotyledons</taxon>
        <taxon>Gunneridae</taxon>
        <taxon>Pentapetalae</taxon>
        <taxon>asterids</taxon>
        <taxon>Ericales</taxon>
        <taxon>Ericaceae</taxon>
        <taxon>Ericoideae</taxon>
        <taxon>Rhodoreae</taxon>
        <taxon>Rhododendron</taxon>
    </lineage>
</organism>
<name>A0ACC0MZY9_RHOML</name>
<gene>
    <name evidence="1" type="ORF">RHMOL_Rhmol07G0094200</name>
</gene>